<evidence type="ECO:0000256" key="2">
    <source>
        <dbReference type="ARBA" id="ARBA00022448"/>
    </source>
</evidence>
<sequence length="244" mass="26184">MLRSPAVLATLFLFTCFMWGVYVILVTLPVYFSSVLKFSAQQTGAVFSCVVCVRLLGALVWTLVGNTLVSKQVLTYSTTKKMCLCLGIGGAGCAYVAVAFLQQTSKWTAVVCTMIGLVLQSSATSFLGSVPQDLAPRYAGTLLSMSMTVALLVALTAPLMVSALTPKGLYTEWRVVWLVLSAVNISGCLVFLVFGKTKIQTWALVTSGEEKDKELKTEPGKDVNQHLLEPEPESCRCSSVTAGS</sequence>
<protein>
    <submittedName>
        <fullName evidence="8">Vesicular glutamate transporter 2.2</fullName>
    </submittedName>
</protein>
<evidence type="ECO:0000256" key="6">
    <source>
        <dbReference type="ARBA" id="ARBA00023136"/>
    </source>
</evidence>
<comment type="caution">
    <text evidence="8">The sequence shown here is derived from an EMBL/GenBank/DDBJ whole genome shotgun (WGS) entry which is preliminary data.</text>
</comment>
<keyword evidence="5 7" id="KW-1133">Transmembrane helix</keyword>
<dbReference type="EMBL" id="BMAT01005643">
    <property type="protein sequence ID" value="GFR97693.1"/>
    <property type="molecule type" value="Genomic_DNA"/>
</dbReference>
<dbReference type="AlphaFoldDB" id="A0AAV4HIH4"/>
<evidence type="ECO:0000313" key="8">
    <source>
        <dbReference type="EMBL" id="GFR97693.1"/>
    </source>
</evidence>
<dbReference type="Gene3D" id="1.20.1250.20">
    <property type="entry name" value="MFS general substrate transporter like domains"/>
    <property type="match status" value="1"/>
</dbReference>
<dbReference type="Proteomes" id="UP000762676">
    <property type="component" value="Unassembled WGS sequence"/>
</dbReference>
<dbReference type="InterPro" id="IPR050382">
    <property type="entry name" value="MFS_Na/Anion_cotransporter"/>
</dbReference>
<evidence type="ECO:0000256" key="5">
    <source>
        <dbReference type="ARBA" id="ARBA00022989"/>
    </source>
</evidence>
<comment type="subcellular location">
    <subcellularLocation>
        <location evidence="1">Membrane</location>
        <topology evidence="1">Multi-pass membrane protein</topology>
    </subcellularLocation>
</comment>
<keyword evidence="6 7" id="KW-0472">Membrane</keyword>
<evidence type="ECO:0000256" key="7">
    <source>
        <dbReference type="SAM" id="Phobius"/>
    </source>
</evidence>
<feature type="transmembrane region" description="Helical" evidence="7">
    <location>
        <begin position="81"/>
        <end position="101"/>
    </location>
</feature>
<evidence type="ECO:0000313" key="9">
    <source>
        <dbReference type="Proteomes" id="UP000762676"/>
    </source>
</evidence>
<dbReference type="GO" id="GO:0016020">
    <property type="term" value="C:membrane"/>
    <property type="evidence" value="ECO:0007669"/>
    <property type="project" value="UniProtKB-SubCell"/>
</dbReference>
<evidence type="ECO:0000256" key="3">
    <source>
        <dbReference type="ARBA" id="ARBA00022692"/>
    </source>
</evidence>
<dbReference type="PANTHER" id="PTHR11662:SF399">
    <property type="entry name" value="FI19708P1-RELATED"/>
    <property type="match status" value="1"/>
</dbReference>
<dbReference type="SUPFAM" id="SSF103473">
    <property type="entry name" value="MFS general substrate transporter"/>
    <property type="match status" value="1"/>
</dbReference>
<dbReference type="PANTHER" id="PTHR11662">
    <property type="entry name" value="SOLUTE CARRIER FAMILY 17"/>
    <property type="match status" value="1"/>
</dbReference>
<evidence type="ECO:0000256" key="4">
    <source>
        <dbReference type="ARBA" id="ARBA00022847"/>
    </source>
</evidence>
<feature type="transmembrane region" description="Helical" evidence="7">
    <location>
        <begin position="7"/>
        <end position="32"/>
    </location>
</feature>
<feature type="transmembrane region" description="Helical" evidence="7">
    <location>
        <begin position="107"/>
        <end position="130"/>
    </location>
</feature>
<feature type="transmembrane region" description="Helical" evidence="7">
    <location>
        <begin position="44"/>
        <end position="69"/>
    </location>
</feature>
<keyword evidence="9" id="KW-1185">Reference proteome</keyword>
<organism evidence="8 9">
    <name type="scientific">Elysia marginata</name>
    <dbReference type="NCBI Taxonomy" id="1093978"/>
    <lineage>
        <taxon>Eukaryota</taxon>
        <taxon>Metazoa</taxon>
        <taxon>Spiralia</taxon>
        <taxon>Lophotrochozoa</taxon>
        <taxon>Mollusca</taxon>
        <taxon>Gastropoda</taxon>
        <taxon>Heterobranchia</taxon>
        <taxon>Euthyneura</taxon>
        <taxon>Panpulmonata</taxon>
        <taxon>Sacoglossa</taxon>
        <taxon>Placobranchoidea</taxon>
        <taxon>Plakobranchidae</taxon>
        <taxon>Elysia</taxon>
    </lineage>
</organism>
<name>A0AAV4HIH4_9GAST</name>
<dbReference type="GO" id="GO:0006820">
    <property type="term" value="P:monoatomic anion transport"/>
    <property type="evidence" value="ECO:0007669"/>
    <property type="project" value="TreeGrafter"/>
</dbReference>
<feature type="transmembrane region" description="Helical" evidence="7">
    <location>
        <begin position="175"/>
        <end position="194"/>
    </location>
</feature>
<dbReference type="GO" id="GO:0015293">
    <property type="term" value="F:symporter activity"/>
    <property type="evidence" value="ECO:0007669"/>
    <property type="project" value="UniProtKB-KW"/>
</dbReference>
<keyword evidence="3 7" id="KW-0812">Transmembrane</keyword>
<dbReference type="FunFam" id="1.20.1250.20:FF:000003">
    <property type="entry name" value="Solute carrier family 17 member 3"/>
    <property type="match status" value="1"/>
</dbReference>
<evidence type="ECO:0000256" key="1">
    <source>
        <dbReference type="ARBA" id="ARBA00004141"/>
    </source>
</evidence>
<keyword evidence="2" id="KW-0813">Transport</keyword>
<proteinExistence type="predicted"/>
<keyword evidence="4" id="KW-0769">Symport</keyword>
<feature type="transmembrane region" description="Helical" evidence="7">
    <location>
        <begin position="142"/>
        <end position="163"/>
    </location>
</feature>
<accession>A0AAV4HIH4</accession>
<gene>
    <name evidence="8" type="ORF">ElyMa_002751700</name>
</gene>
<dbReference type="InterPro" id="IPR036259">
    <property type="entry name" value="MFS_trans_sf"/>
</dbReference>
<reference evidence="8 9" key="1">
    <citation type="journal article" date="2021" name="Elife">
        <title>Chloroplast acquisition without the gene transfer in kleptoplastic sea slugs, Plakobranchus ocellatus.</title>
        <authorList>
            <person name="Maeda T."/>
            <person name="Takahashi S."/>
            <person name="Yoshida T."/>
            <person name="Shimamura S."/>
            <person name="Takaki Y."/>
            <person name="Nagai Y."/>
            <person name="Toyoda A."/>
            <person name="Suzuki Y."/>
            <person name="Arimoto A."/>
            <person name="Ishii H."/>
            <person name="Satoh N."/>
            <person name="Nishiyama T."/>
            <person name="Hasebe M."/>
            <person name="Maruyama T."/>
            <person name="Minagawa J."/>
            <person name="Obokata J."/>
            <person name="Shigenobu S."/>
        </authorList>
    </citation>
    <scope>NUCLEOTIDE SEQUENCE [LARGE SCALE GENOMIC DNA]</scope>
</reference>